<evidence type="ECO:0000313" key="2">
    <source>
        <dbReference type="Proteomes" id="UP000515860"/>
    </source>
</evidence>
<organism evidence="1 2">
    <name type="scientific">Wansuia hejianensis</name>
    <dbReference type="NCBI Taxonomy" id="2763667"/>
    <lineage>
        <taxon>Bacteria</taxon>
        <taxon>Bacillati</taxon>
        <taxon>Bacillota</taxon>
        <taxon>Clostridia</taxon>
        <taxon>Lachnospirales</taxon>
        <taxon>Lachnospiraceae</taxon>
        <taxon>Wansuia</taxon>
    </lineage>
</organism>
<dbReference type="Proteomes" id="UP000515860">
    <property type="component" value="Chromosome"/>
</dbReference>
<dbReference type="KEGG" id="whj:H9Q79_01195"/>
<dbReference type="RefSeq" id="WP_118648465.1">
    <property type="nucleotide sequence ID" value="NZ_CP060635.1"/>
</dbReference>
<name>A0A7G9GDR6_9FIRM</name>
<sequence>MIENEELPIGFMMELARHPDVLNRFAQLSKQEQKPIVDGARNIDSHSEMRSYVESIFNGL</sequence>
<accession>A0A7G9GDR6</accession>
<dbReference type="EMBL" id="CP060635">
    <property type="protein sequence ID" value="QNM08948.1"/>
    <property type="molecule type" value="Genomic_DNA"/>
</dbReference>
<keyword evidence="2" id="KW-1185">Reference proteome</keyword>
<evidence type="ECO:0000313" key="1">
    <source>
        <dbReference type="EMBL" id="QNM08948.1"/>
    </source>
</evidence>
<gene>
    <name evidence="1" type="ORF">H9Q79_01195</name>
</gene>
<protein>
    <submittedName>
        <fullName evidence="1">Uncharacterized protein</fullName>
    </submittedName>
</protein>
<proteinExistence type="predicted"/>
<reference evidence="1 2" key="1">
    <citation type="submission" date="2020-08" db="EMBL/GenBank/DDBJ databases">
        <authorList>
            <person name="Liu C."/>
            <person name="Sun Q."/>
        </authorList>
    </citation>
    <scope>NUCLEOTIDE SEQUENCE [LARGE SCALE GENOMIC DNA]</scope>
    <source>
        <strain evidence="1 2">NSJ-29</strain>
    </source>
</reference>
<dbReference type="AlphaFoldDB" id="A0A7G9GDR6"/>